<dbReference type="SUPFAM" id="SSF57603">
    <property type="entry name" value="FnI-like domain"/>
    <property type="match status" value="1"/>
</dbReference>
<dbReference type="EMBL" id="HAEJ01013962">
    <property type="protein sequence ID" value="SBS54419.1"/>
    <property type="molecule type" value="Transcribed_RNA"/>
</dbReference>
<keyword evidence="14" id="KW-1185">Reference proteome</keyword>
<dbReference type="PROSITE" id="PS01225">
    <property type="entry name" value="CTCK_2"/>
    <property type="match status" value="1"/>
</dbReference>
<dbReference type="Pfam" id="PF00093">
    <property type="entry name" value="VWC"/>
    <property type="match status" value="1"/>
</dbReference>
<dbReference type="Pfam" id="PF19035">
    <property type="entry name" value="TSP1_CCN"/>
    <property type="match status" value="1"/>
</dbReference>
<dbReference type="InterPro" id="IPR036383">
    <property type="entry name" value="TSP1_rpt_sf"/>
</dbReference>
<dbReference type="GO" id="GO:0051240">
    <property type="term" value="P:positive regulation of multicellular organismal process"/>
    <property type="evidence" value="ECO:0007669"/>
    <property type="project" value="UniProtKB-ARBA"/>
</dbReference>
<feature type="signal peptide" evidence="7">
    <location>
        <begin position="1"/>
        <end position="20"/>
    </location>
</feature>
<evidence type="ECO:0000256" key="7">
    <source>
        <dbReference type="SAM" id="SignalP"/>
    </source>
</evidence>
<dbReference type="Ensembl" id="ENSNFUT00015029000.1">
    <property type="protein sequence ID" value="ENSNFUP00015027762.1"/>
    <property type="gene ID" value="ENSNFUG00015013424.1"/>
</dbReference>
<dbReference type="Bgee" id="ENSNFUG00015013424">
    <property type="expression patterns" value="Expressed in zone of skin and 1 other cell type or tissue"/>
</dbReference>
<evidence type="ECO:0000259" key="10">
    <source>
        <dbReference type="PROSITE" id="PS51323"/>
    </source>
</evidence>
<dbReference type="Gene3D" id="2.10.70.10">
    <property type="entry name" value="Complement Module, domain 1"/>
    <property type="match status" value="1"/>
</dbReference>
<dbReference type="InterPro" id="IPR006207">
    <property type="entry name" value="Cys_knot_C"/>
</dbReference>
<dbReference type="SUPFAM" id="SSF82895">
    <property type="entry name" value="TSP-1 type 1 repeat"/>
    <property type="match status" value="1"/>
</dbReference>
<sequence>MGFLLYLTLLTAAVITQVTASCPVLCGCPTEPAVCPPGVSTVPDRCGCCKVCAAQLNQDCSHMRPCDHHKGLECNYGNDITVTQGVCRAKQDGRSCEYNSRIYQNGESFQAGCKHQCTCIDGAVGCTSVCSSKLPPASPACPYPRLVRTPGQCCFRVDCNKDAWLPSNNRMPSLQQQLIRQKHLFMPKQPEKERVLANVLPDLSSSRWEGENGFKHLPAWEEKCPILTTKWSQCSRSCGTGISSRLTNKNARCELEKETRICTVRPCHGPAVPGKRGKTCSSTWKAPEPLRLTYGECWSVRLYQPSYCGRCTDERCCLPQRTRTAPVAFVCPDGERLQRLAMFIQVCRCSDDCNHLNDVALPPQHWMLGDIK</sequence>
<keyword evidence="5" id="KW-1015">Disulfide bond</keyword>
<accession>A0A1A7ZU63</accession>
<evidence type="ECO:0000256" key="1">
    <source>
        <dbReference type="ARBA" id="ARBA00004613"/>
    </source>
</evidence>
<evidence type="ECO:0000256" key="4">
    <source>
        <dbReference type="ARBA" id="ARBA00022729"/>
    </source>
</evidence>
<dbReference type="Proteomes" id="UP000694548">
    <property type="component" value="Chromosome sgr08"/>
</dbReference>
<dbReference type="Proteomes" id="UP000822369">
    <property type="component" value="Chromosome 10"/>
</dbReference>
<evidence type="ECO:0000313" key="11">
    <source>
        <dbReference type="EMBL" id="KAF7213285.1"/>
    </source>
</evidence>
<dbReference type="PIRSF" id="PIRSF036495">
    <property type="entry name" value="IGFBP_rP_CNN"/>
    <property type="match status" value="1"/>
</dbReference>
<dbReference type="GO" id="GO:0030335">
    <property type="term" value="P:positive regulation of cell migration"/>
    <property type="evidence" value="ECO:0007669"/>
    <property type="project" value="TreeGrafter"/>
</dbReference>
<dbReference type="InterPro" id="IPR009030">
    <property type="entry name" value="Growth_fac_rcpt_cys_sf"/>
</dbReference>
<dbReference type="GO" id="GO:0007155">
    <property type="term" value="P:cell adhesion"/>
    <property type="evidence" value="ECO:0007669"/>
    <property type="project" value="TreeGrafter"/>
</dbReference>
<dbReference type="Pfam" id="PF00219">
    <property type="entry name" value="IGFBP"/>
    <property type="match status" value="1"/>
</dbReference>
<evidence type="ECO:0000256" key="6">
    <source>
        <dbReference type="PROSITE-ProRule" id="PRU00039"/>
    </source>
</evidence>
<evidence type="ECO:0000259" key="9">
    <source>
        <dbReference type="PROSITE" id="PS50184"/>
    </source>
</evidence>
<dbReference type="AlphaFoldDB" id="A0A1A7ZU63"/>
<feature type="domain" description="VWFC" evidence="9">
    <location>
        <begin position="94"/>
        <end position="160"/>
    </location>
</feature>
<dbReference type="SMART" id="SM00214">
    <property type="entry name" value="VWC"/>
    <property type="match status" value="1"/>
</dbReference>
<evidence type="ECO:0000256" key="5">
    <source>
        <dbReference type="ARBA" id="ARBA00023157"/>
    </source>
</evidence>
<dbReference type="PROSITE" id="PS01208">
    <property type="entry name" value="VWFC_1"/>
    <property type="match status" value="1"/>
</dbReference>
<dbReference type="InterPro" id="IPR001007">
    <property type="entry name" value="VWF_dom"/>
</dbReference>
<dbReference type="PROSITE" id="PS01185">
    <property type="entry name" value="CTCK_1"/>
    <property type="match status" value="1"/>
</dbReference>
<keyword evidence="4 7" id="KW-0732">Signal</keyword>
<dbReference type="GeneTree" id="ENSGT00940000165172"/>
<dbReference type="GO" id="GO:0031012">
    <property type="term" value="C:extracellular matrix"/>
    <property type="evidence" value="ECO:0007669"/>
    <property type="project" value="TreeGrafter"/>
</dbReference>
<evidence type="ECO:0000313" key="12">
    <source>
        <dbReference type="EMBL" id="SBP46319.1"/>
    </source>
</evidence>
<dbReference type="InterPro" id="IPR050941">
    <property type="entry name" value="CCN"/>
</dbReference>
<dbReference type="PANTHER" id="PTHR11348">
    <property type="entry name" value="CONNECTIVE TISSUE GROWTH FACTOR-RELATED"/>
    <property type="match status" value="1"/>
</dbReference>
<evidence type="ECO:0000256" key="2">
    <source>
        <dbReference type="ARBA" id="ARBA00008125"/>
    </source>
</evidence>
<dbReference type="SUPFAM" id="SSF57184">
    <property type="entry name" value="Growth factor receptor domain"/>
    <property type="match status" value="1"/>
</dbReference>
<dbReference type="Pfam" id="PF00007">
    <property type="entry name" value="Cys_knot"/>
    <property type="match status" value="1"/>
</dbReference>
<reference evidence="11" key="4">
    <citation type="submission" date="2020-03" db="EMBL/GenBank/DDBJ databases">
        <title>Intra-Species Differences in Population Size shape Life History and Genome Evolution.</title>
        <authorList>
            <person name="Willemsen D."/>
            <person name="Cui R."/>
            <person name="Valenzano D.R."/>
        </authorList>
    </citation>
    <scope>NUCLEOTIDE SEQUENCE</scope>
    <source>
        <strain evidence="11">GRZ</strain>
        <tissue evidence="11">Whole</tissue>
    </source>
</reference>
<dbReference type="PANTHER" id="PTHR11348:SF20">
    <property type="entry name" value="PROTEIN CYR61"/>
    <property type="match status" value="1"/>
</dbReference>
<dbReference type="EMBL" id="JAAVVJ010000010">
    <property type="protein sequence ID" value="KAF7213285.1"/>
    <property type="molecule type" value="Genomic_DNA"/>
</dbReference>
<dbReference type="PROSITE" id="PS50184">
    <property type="entry name" value="VWFC_2"/>
    <property type="match status" value="1"/>
</dbReference>
<evidence type="ECO:0000256" key="3">
    <source>
        <dbReference type="ARBA" id="ARBA00022525"/>
    </source>
</evidence>
<organism evidence="12">
    <name type="scientific">Nothobranchius furzeri</name>
    <name type="common">Turquoise killifish</name>
    <dbReference type="NCBI Taxonomy" id="105023"/>
    <lineage>
        <taxon>Eukaryota</taxon>
        <taxon>Metazoa</taxon>
        <taxon>Chordata</taxon>
        <taxon>Craniata</taxon>
        <taxon>Vertebrata</taxon>
        <taxon>Euteleostomi</taxon>
        <taxon>Actinopterygii</taxon>
        <taxon>Neopterygii</taxon>
        <taxon>Teleostei</taxon>
        <taxon>Neoteleostei</taxon>
        <taxon>Acanthomorphata</taxon>
        <taxon>Ovalentaria</taxon>
        <taxon>Atherinomorphae</taxon>
        <taxon>Cyprinodontiformes</taxon>
        <taxon>Nothobranchiidae</taxon>
        <taxon>Nothobranchius</taxon>
    </lineage>
</organism>
<dbReference type="InterPro" id="IPR000884">
    <property type="entry name" value="TSP1_rpt"/>
</dbReference>
<dbReference type="Gene3D" id="2.20.100.10">
    <property type="entry name" value="Thrombospondin type-1 (TSP1) repeat"/>
    <property type="match status" value="1"/>
</dbReference>
<dbReference type="PROSITE" id="PS51323">
    <property type="entry name" value="IGFBP_N_2"/>
    <property type="match status" value="1"/>
</dbReference>
<comment type="caution">
    <text evidence="6">Lacks conserved residue(s) required for the propagation of feature annotation.</text>
</comment>
<feature type="domain" description="CTCK" evidence="8">
    <location>
        <begin position="280"/>
        <end position="354"/>
    </location>
</feature>
<proteinExistence type="inferred from homology"/>
<dbReference type="SMART" id="SM00121">
    <property type="entry name" value="IB"/>
    <property type="match status" value="1"/>
</dbReference>
<dbReference type="GO" id="GO:0008201">
    <property type="term" value="F:heparin binding"/>
    <property type="evidence" value="ECO:0007669"/>
    <property type="project" value="TreeGrafter"/>
</dbReference>
<name>A0A1A7ZU63_NOTFU</name>
<feature type="chain" id="PRO_5015055281" evidence="7">
    <location>
        <begin position="21"/>
        <end position="372"/>
    </location>
</feature>
<dbReference type="GO" id="GO:0005178">
    <property type="term" value="F:integrin binding"/>
    <property type="evidence" value="ECO:0007669"/>
    <property type="project" value="TreeGrafter"/>
</dbReference>
<gene>
    <name evidence="12" type="primary">Nfu_g_1_013830</name>
    <name evidence="11" type="ORF">G4P62_007851</name>
</gene>
<dbReference type="KEGG" id="nfu:107382345"/>
<comment type="subcellular location">
    <subcellularLocation>
        <location evidence="1">Secreted</location>
    </subcellularLocation>
</comment>
<dbReference type="SMART" id="SM00041">
    <property type="entry name" value="CT"/>
    <property type="match status" value="1"/>
</dbReference>
<dbReference type="EMBL" id="HADY01007834">
    <property type="protein sequence ID" value="SBP46319.1"/>
    <property type="molecule type" value="Transcribed_RNA"/>
</dbReference>
<evidence type="ECO:0000313" key="14">
    <source>
        <dbReference type="Proteomes" id="UP000694548"/>
    </source>
</evidence>
<evidence type="ECO:0000313" key="13">
    <source>
        <dbReference type="Ensembl" id="ENSNFUP00015027762.1"/>
    </source>
</evidence>
<dbReference type="InterPro" id="IPR000867">
    <property type="entry name" value="IGFBP-like"/>
</dbReference>
<comment type="similarity">
    <text evidence="2">Belongs to the CCN family.</text>
</comment>
<dbReference type="InterPro" id="IPR043973">
    <property type="entry name" value="TSP1_CCN"/>
</dbReference>
<reference evidence="12" key="3">
    <citation type="submission" date="2016-06" db="EMBL/GenBank/DDBJ databases">
        <title>The genome of a short-lived fish provides insights into sex chromosome evolution and the genetic control of aging.</title>
        <authorList>
            <person name="Reichwald K."/>
            <person name="Felder M."/>
            <person name="Petzold A."/>
            <person name="Koch P."/>
            <person name="Groth M."/>
            <person name="Platzer M."/>
        </authorList>
    </citation>
    <scope>NUCLEOTIDE SEQUENCE</scope>
    <source>
        <tissue evidence="12">Brain</tissue>
    </source>
</reference>
<dbReference type="OMA" id="CTVRPCH"/>
<keyword evidence="3" id="KW-0964">Secreted</keyword>
<dbReference type="FunFam" id="2.10.70.10:FF:000015">
    <property type="entry name" value="CYR61 isoform 1"/>
    <property type="match status" value="1"/>
</dbReference>
<reference evidence="12" key="2">
    <citation type="submission" date="2016-05" db="EMBL/GenBank/DDBJ databases">
        <authorList>
            <person name="Lavstsen T."/>
            <person name="Jespersen J.S."/>
        </authorList>
    </citation>
    <scope>NUCLEOTIDE SEQUENCE</scope>
    <source>
        <tissue evidence="12">Brain</tissue>
    </source>
</reference>
<evidence type="ECO:0000259" key="8">
    <source>
        <dbReference type="PROSITE" id="PS01225"/>
    </source>
</evidence>
<reference evidence="13" key="5">
    <citation type="submission" date="2025-05" db="UniProtKB">
        <authorList>
            <consortium name="Ensembl"/>
        </authorList>
    </citation>
    <scope>IDENTIFICATION</scope>
</reference>
<dbReference type="SMART" id="SM00209">
    <property type="entry name" value="TSP1"/>
    <property type="match status" value="1"/>
</dbReference>
<dbReference type="GO" id="GO:0045597">
    <property type="term" value="P:positive regulation of cell differentiation"/>
    <property type="evidence" value="ECO:0007669"/>
    <property type="project" value="TreeGrafter"/>
</dbReference>
<protein>
    <submittedName>
        <fullName evidence="11">Protein CYR61-like</fullName>
    </submittedName>
</protein>
<dbReference type="GO" id="GO:0007165">
    <property type="term" value="P:signal transduction"/>
    <property type="evidence" value="ECO:0007669"/>
    <property type="project" value="InterPro"/>
</dbReference>
<feature type="domain" description="IGFBP N-terminal" evidence="10">
    <location>
        <begin position="18"/>
        <end position="90"/>
    </location>
</feature>
<reference evidence="13" key="1">
    <citation type="submission" date="2014-08" db="EMBL/GenBank/DDBJ databases">
        <authorList>
            <person name="Senf B."/>
            <person name="Petzold A."/>
            <person name="Downie B.R."/>
            <person name="Koch P."/>
            <person name="Platzer M."/>
        </authorList>
    </citation>
    <scope>NUCLEOTIDE SEQUENCE [LARGE SCALE GENOMIC DNA]</scope>
    <source>
        <strain evidence="13">GRZ</strain>
    </source>
</reference>
<dbReference type="PROSITE" id="PS50092">
    <property type="entry name" value="TSP1"/>
    <property type="match status" value="1"/>
</dbReference>
<dbReference type="InterPro" id="IPR012395">
    <property type="entry name" value="IGFBP_CNN"/>
</dbReference>
<dbReference type="InterPro" id="IPR006208">
    <property type="entry name" value="Glyco_hormone_CN"/>
</dbReference>
<dbReference type="GO" id="GO:0005615">
    <property type="term" value="C:extracellular space"/>
    <property type="evidence" value="ECO:0007669"/>
    <property type="project" value="TreeGrafter"/>
</dbReference>